<dbReference type="CDD" id="cd00063">
    <property type="entry name" value="FN3"/>
    <property type="match status" value="1"/>
</dbReference>
<dbReference type="Pfam" id="PF06439">
    <property type="entry name" value="3keto-disac_hyd"/>
    <property type="match status" value="1"/>
</dbReference>
<dbReference type="PROSITE" id="PS51272">
    <property type="entry name" value="SLH"/>
    <property type="match status" value="3"/>
</dbReference>
<dbReference type="SUPFAM" id="SSF49344">
    <property type="entry name" value="CBD9-like"/>
    <property type="match status" value="1"/>
</dbReference>
<dbReference type="Pfam" id="PF00395">
    <property type="entry name" value="SLH"/>
    <property type="match status" value="3"/>
</dbReference>
<dbReference type="SMART" id="SM00710">
    <property type="entry name" value="PbH1"/>
    <property type="match status" value="9"/>
</dbReference>
<dbReference type="Gene3D" id="2.60.120.560">
    <property type="entry name" value="Exo-inulinase, domain 1"/>
    <property type="match status" value="2"/>
</dbReference>
<dbReference type="CDD" id="cd09621">
    <property type="entry name" value="CBM9_like_5"/>
    <property type="match status" value="1"/>
</dbReference>
<reference evidence="1 2" key="1">
    <citation type="submission" date="2018-11" db="EMBL/GenBank/DDBJ databases">
        <title>Complete genome sequence of Paenibacillus baekrokdamisoli strain KCTC 33723.</title>
        <authorList>
            <person name="Kang S.W."/>
            <person name="Lee K.C."/>
            <person name="Kim K.K."/>
            <person name="Kim J.S."/>
            <person name="Kim D.S."/>
            <person name="Ko S.H."/>
            <person name="Yang S.H."/>
            <person name="Lee J.S."/>
        </authorList>
    </citation>
    <scope>NUCLEOTIDE SEQUENCE [LARGE SCALE GENOMIC DNA]</scope>
    <source>
        <strain evidence="1 2">KCTC 33723</strain>
    </source>
</reference>
<gene>
    <name evidence="1" type="ORF">Back11_37510</name>
</gene>
<dbReference type="InterPro" id="IPR010496">
    <property type="entry name" value="AL/BT2_dom"/>
</dbReference>
<dbReference type="InterPro" id="IPR011050">
    <property type="entry name" value="Pectin_lyase_fold/virulence"/>
</dbReference>
<keyword evidence="2" id="KW-1185">Reference proteome</keyword>
<organism evidence="1 2">
    <name type="scientific">Paenibacillus baekrokdamisoli</name>
    <dbReference type="NCBI Taxonomy" id="1712516"/>
    <lineage>
        <taxon>Bacteria</taxon>
        <taxon>Bacillati</taxon>
        <taxon>Bacillota</taxon>
        <taxon>Bacilli</taxon>
        <taxon>Bacillales</taxon>
        <taxon>Paenibacillaceae</taxon>
        <taxon>Paenibacillus</taxon>
    </lineage>
</organism>
<proteinExistence type="predicted"/>
<dbReference type="PROSITE" id="PS50853">
    <property type="entry name" value="FN3"/>
    <property type="match status" value="1"/>
</dbReference>
<dbReference type="RefSeq" id="WP_125660467.1">
    <property type="nucleotide sequence ID" value="NZ_AP019308.1"/>
</dbReference>
<dbReference type="InterPro" id="IPR013783">
    <property type="entry name" value="Ig-like_fold"/>
</dbReference>
<dbReference type="InterPro" id="IPR001119">
    <property type="entry name" value="SLH_dom"/>
</dbReference>
<dbReference type="InterPro" id="IPR051465">
    <property type="entry name" value="Cell_Envelope_Struct_Comp"/>
</dbReference>
<dbReference type="Gene3D" id="2.60.40.10">
    <property type="entry name" value="Immunoglobulins"/>
    <property type="match status" value="3"/>
</dbReference>
<dbReference type="Proteomes" id="UP000275368">
    <property type="component" value="Chromosome"/>
</dbReference>
<dbReference type="PANTHER" id="PTHR43308:SF5">
    <property type="entry name" value="S-LAYER PROTEIN _ PEPTIDOGLYCAN ENDO-BETA-N-ACETYLGLUCOSAMINIDASE"/>
    <property type="match status" value="1"/>
</dbReference>
<name>A0A3G9IVC5_9BACL</name>
<evidence type="ECO:0000313" key="2">
    <source>
        <dbReference type="Proteomes" id="UP000275368"/>
    </source>
</evidence>
<dbReference type="Gene3D" id="2.160.20.10">
    <property type="entry name" value="Single-stranded right-handed beta-helix, Pectin lyase-like"/>
    <property type="match status" value="1"/>
</dbReference>
<dbReference type="OrthoDB" id="3333873at2"/>
<dbReference type="InterPro" id="IPR012334">
    <property type="entry name" value="Pectin_lyas_fold"/>
</dbReference>
<dbReference type="SUPFAM" id="SSF49265">
    <property type="entry name" value="Fibronectin type III"/>
    <property type="match status" value="1"/>
</dbReference>
<dbReference type="InterPro" id="IPR039448">
    <property type="entry name" value="Beta_helix"/>
</dbReference>
<dbReference type="InterPro" id="IPR003961">
    <property type="entry name" value="FN3_dom"/>
</dbReference>
<dbReference type="InterPro" id="IPR036116">
    <property type="entry name" value="FN3_sf"/>
</dbReference>
<dbReference type="GO" id="GO:0016787">
    <property type="term" value="F:hydrolase activity"/>
    <property type="evidence" value="ECO:0007669"/>
    <property type="project" value="InterPro"/>
</dbReference>
<sequence>MQRLIYHRVIIIMMALMLATMSIPMGLSVSSAEESPNTMLHSDFEEGGSSAWTPVSGNWSIDESGNDTLFFDDFDNGSAARWTNNGGTWSIIQNGTSQAYQQSSGNGASEMIAGDPSWTDYSYEADVKLMSGAGAMMNFRYQDRQHFYFLYMSSDYIRIMKQDGSNQDWLKAYDGPSLKLSEFVRIKVEVAGNLIKVYRDGELVLSTTDDPNYFTSGKIALATWASAAEFDNVSVKSTSMNHVYSESDSNGGESHAGDLAWSNYSVQAQVTPKALSEDGTIGISLRYQDSDNRYSMQYAANGNIQIIKIVNGVATTLAEAPYSIVPGKSYSWKGVARGKYLDFYINDIKLLSAVDTAFIRGKISLHLSKATASYDNITVTQVSVPVVSDGNTTYYVSSSMGDDANDGLSEAAPWKTLNKVNEASFQAGDNILLRSGDIWNEPLILKGSGSEALPITIASYGSGNKPIITWNAPTGGAVVTGHNLSNWVIKGLAVKIIGSSTLSWSNITAGIQIFYDNSTLYKNLLIDGNDVYSTNFNSNTNGIMISAFVPGTDNKEAASNITISNNTVHDVGWYAITTTGWDTAKNEELRSQILYGNVKVSGNHVYSMASQGIVVQNAHNSVIERNGVHDGGLGTDTWGPGGLWFIASRDSVIKFNEVYNMKDASSGYDGSGINVDWNCDNIIVQYNYSHGNKGNGITTMSNYGTKILNNKVQGNQALQANGRGQIALGNFTGRPDLSTGLHDVEVANNTIIVDLDHTVAVNTALNPYGTWTGNSIHDNNIIIKEGLSSTGVFSIDRDTSVDIIDHNNVFSELSQFRSIFHGTSYASLAAWQEGTGFDQATRVLPLDQSLPTSVTEVVAVPDGYVKLSWAASADQDDEIAHYNIYRSTEPAFTPAYSNMVGESTSTSFVDREEVQAGTTYYYKIEAEDRNGNIGMTSATVSITTGPTIPTVEQPKVVDFMSLRDGYSFNIIDLPTLPYITGIPNIQKVQLYVDDIIAQELKTPPYAYTITGLNNGEHRLKYKVYDQTGASIESKQIRIIKQVNALRSLFTPNKPIIDGSLNDWSSPDFHMNQRSQVKNIENNFSDLWSPQKLEAAGYTRWDEQNLYMAIEVSEDQHHLAITNAEDLWKGSSVQIAIDPERGNAPGSKGYTEFAFGLSDDGEIMGYRYHAITGKSNGVFAAGEIKITRDHTAKKTSYEIAIPWNEIIPAGVQIKEGSALGISILANYSDGSFNNPNNGDARNGWIEYNSGIGAGKAPNQYGYLVLSKKPFAVPTLSGKTADGKVLLSWLPVDGATGYTLKSGTTTGVYSSVVHVGNTTNYEAIGLALGITRYFAIEAYDSYGESGLSNEVNFTLASTSNTVPNNNTNSNSPDKAVVVIKDGTAYVKLGINQTKVDVPLSEIGVYPLQVQFNQASITVSQAVLNALKVQGGNIDGASVEVRMTPVADPALTATPISSDKAQIKVAGQVYDFSVSLLTTDQRRFTAEKFSGGITISLPYDRSDVNEQLLGIYYYNEVAKQWEYVGGIVDSALQQVSFTPPHPGIYSVLEYRKTFSDVPSGHWAEQMIQNLAAKHIIQGVTDSKFNPSGTTTRAEFVTLLAKALQLQSTDSNASFSDVKSDAWYANSIASAVQAGIVSGISTSHFAPEQQISRAEMVTMIIRALGIPINVEATTHYADASDIPAWALPYVAAASEAELVRGRSHNQFAPQLKATRAEAAQLIYNLLGYIEDKQR</sequence>
<dbReference type="SUPFAM" id="SSF51126">
    <property type="entry name" value="Pectin lyase-like"/>
    <property type="match status" value="2"/>
</dbReference>
<dbReference type="InterPro" id="IPR006626">
    <property type="entry name" value="PbH1"/>
</dbReference>
<dbReference type="EMBL" id="AP019308">
    <property type="protein sequence ID" value="BBH22406.1"/>
    <property type="molecule type" value="Genomic_DNA"/>
</dbReference>
<evidence type="ECO:0000313" key="1">
    <source>
        <dbReference type="EMBL" id="BBH22406.1"/>
    </source>
</evidence>
<accession>A0A3G9IVC5</accession>
<dbReference type="KEGG" id="pbk:Back11_37510"/>
<dbReference type="PANTHER" id="PTHR43308">
    <property type="entry name" value="OUTER MEMBRANE PROTEIN ALPHA-RELATED"/>
    <property type="match status" value="1"/>
</dbReference>
<dbReference type="Gene3D" id="2.60.40.1190">
    <property type="match status" value="1"/>
</dbReference>
<dbReference type="Pfam" id="PF13229">
    <property type="entry name" value="Beta_helix"/>
    <property type="match status" value="1"/>
</dbReference>
<protein>
    <submittedName>
        <fullName evidence="1">Uncharacterized protein</fullName>
    </submittedName>
</protein>